<feature type="domain" description="Pvc16 N-terminal" evidence="1">
    <location>
        <begin position="21"/>
        <end position="192"/>
    </location>
</feature>
<dbReference type="AlphaFoldDB" id="A0A2T4UGD5"/>
<sequence>MDGRMGTIIDVPETTLIADLDRGIQALLKQQLARHGFEDADVVFETPTKDWAARLSRPTVDLFLYDLQKSQAPSSGTQAQRGPEGTVDRPPPLRVDLMFAITAWAPAVVDEHRLLSQVLAILHTFTALDLVLGEQLGSTQPFPVVASIGSGRTDRRSEFWQSVGGHYKPAIDWTVTLAIESGLRTQRGPDVRTTTIVTRSSDNRRAVATEFHALGGTVRDGDGEPVPDAWVAVPTLGKVASTDEDGRFRLPRLAPGPLEIEVRDREGRTATVETTVPGAPVDLVVSAPRRARR</sequence>
<dbReference type="InterPro" id="IPR025351">
    <property type="entry name" value="Pvc16_N"/>
</dbReference>
<dbReference type="InterPro" id="IPR008969">
    <property type="entry name" value="CarboxyPept-like_regulatory"/>
</dbReference>
<evidence type="ECO:0000313" key="3">
    <source>
        <dbReference type="Proteomes" id="UP000240739"/>
    </source>
</evidence>
<reference evidence="2 3" key="1">
    <citation type="submission" date="2018-03" db="EMBL/GenBank/DDBJ databases">
        <title>Aquarubrobacter algicola gen. nov., sp. nov., a novel actinobacterium isolated from shallow eutrophic lake during the end of cyanobacterial harmful algal blooms.</title>
        <authorList>
            <person name="Chun S.J."/>
        </authorList>
    </citation>
    <scope>NUCLEOTIDE SEQUENCE [LARGE SCALE GENOMIC DNA]</scope>
    <source>
        <strain evidence="2 3">Seoho-28</strain>
    </source>
</reference>
<dbReference type="EMBL" id="PYYB01000001">
    <property type="protein sequence ID" value="PTL58296.1"/>
    <property type="molecule type" value="Genomic_DNA"/>
</dbReference>
<organism evidence="2 3">
    <name type="scientific">Paraconexibacter algicola</name>
    <dbReference type="NCBI Taxonomy" id="2133960"/>
    <lineage>
        <taxon>Bacteria</taxon>
        <taxon>Bacillati</taxon>
        <taxon>Actinomycetota</taxon>
        <taxon>Thermoleophilia</taxon>
        <taxon>Solirubrobacterales</taxon>
        <taxon>Paraconexibacteraceae</taxon>
        <taxon>Paraconexibacter</taxon>
    </lineage>
</organism>
<comment type="caution">
    <text evidence="2">The sequence shown here is derived from an EMBL/GenBank/DDBJ whole genome shotgun (WGS) entry which is preliminary data.</text>
</comment>
<name>A0A2T4UGD5_9ACTN</name>
<gene>
    <name evidence="2" type="ORF">C7Y72_00850</name>
</gene>
<keyword evidence="3" id="KW-1185">Reference proteome</keyword>
<proteinExistence type="predicted"/>
<dbReference type="Gene3D" id="2.60.40.1120">
    <property type="entry name" value="Carboxypeptidase-like, regulatory domain"/>
    <property type="match status" value="1"/>
</dbReference>
<evidence type="ECO:0000313" key="2">
    <source>
        <dbReference type="EMBL" id="PTL58296.1"/>
    </source>
</evidence>
<dbReference type="Proteomes" id="UP000240739">
    <property type="component" value="Unassembled WGS sequence"/>
</dbReference>
<dbReference type="Pfam" id="PF13620">
    <property type="entry name" value="CarboxypepD_reg"/>
    <property type="match status" value="1"/>
</dbReference>
<dbReference type="Pfam" id="PF14065">
    <property type="entry name" value="Pvc16_N"/>
    <property type="match status" value="1"/>
</dbReference>
<protein>
    <recommendedName>
        <fullName evidence="1">Pvc16 N-terminal domain-containing protein</fullName>
    </recommendedName>
</protein>
<dbReference type="SUPFAM" id="SSF49464">
    <property type="entry name" value="Carboxypeptidase regulatory domain-like"/>
    <property type="match status" value="1"/>
</dbReference>
<accession>A0A2T4UGD5</accession>
<evidence type="ECO:0000259" key="1">
    <source>
        <dbReference type="Pfam" id="PF14065"/>
    </source>
</evidence>